<protein>
    <submittedName>
        <fullName evidence="4">Type IV secretion system protein VirB9</fullName>
    </submittedName>
</protein>
<dbReference type="EMBL" id="SMTG01000005">
    <property type="protein sequence ID" value="TDK30067.1"/>
    <property type="molecule type" value="Genomic_DNA"/>
</dbReference>
<dbReference type="AlphaFoldDB" id="A0A4R5U7U5"/>
<dbReference type="RefSeq" id="WP_133394248.1">
    <property type="nucleotide sequence ID" value="NZ_SMTG01000005.1"/>
</dbReference>
<dbReference type="Pfam" id="PF03524">
    <property type="entry name" value="CagX"/>
    <property type="match status" value="1"/>
</dbReference>
<dbReference type="InterPro" id="IPR033645">
    <property type="entry name" value="VirB9/CagX/TrbG_C"/>
</dbReference>
<comment type="caution">
    <text evidence="4">The sequence shown here is derived from an EMBL/GenBank/DDBJ whole genome shotgun (WGS) entry which is preliminary data.</text>
</comment>
<reference evidence="4 5" key="1">
    <citation type="submission" date="2019-03" db="EMBL/GenBank/DDBJ databases">
        <title>Luteimonas zhaokaii sp.nov., isolated from the rectal contents of Plateau pika in Yushu, Qinghai Province, China.</title>
        <authorList>
            <person name="Zhang G."/>
        </authorList>
    </citation>
    <scope>NUCLEOTIDE SEQUENCE [LARGE SCALE GENOMIC DNA]</scope>
    <source>
        <strain evidence="4 5">THG-MD21</strain>
    </source>
</reference>
<name>A0A4R5U7U5_9GAMM</name>
<keyword evidence="2 3" id="KW-0732">Signal</keyword>
<evidence type="ECO:0000256" key="2">
    <source>
        <dbReference type="ARBA" id="ARBA00022729"/>
    </source>
</evidence>
<keyword evidence="5" id="KW-1185">Reference proteome</keyword>
<comment type="similarity">
    <text evidence="1">Belongs to the TrbG/VirB9 family.</text>
</comment>
<dbReference type="CDD" id="cd06911">
    <property type="entry name" value="VirB9_CagX_TrbG"/>
    <property type="match status" value="1"/>
</dbReference>
<dbReference type="InterPro" id="IPR038161">
    <property type="entry name" value="VirB9/CagX/TrbG_C_sf"/>
</dbReference>
<accession>A0A4R5U7U5</accession>
<dbReference type="OrthoDB" id="5357875at2"/>
<dbReference type="Gene3D" id="2.60.40.2500">
    <property type="match status" value="1"/>
</dbReference>
<dbReference type="InterPro" id="IPR010258">
    <property type="entry name" value="Conjugal_tfr_TrbG/VirB9/CagX"/>
</dbReference>
<feature type="signal peptide" evidence="3">
    <location>
        <begin position="1"/>
        <end position="27"/>
    </location>
</feature>
<feature type="chain" id="PRO_5020832534" evidence="3">
    <location>
        <begin position="28"/>
        <end position="257"/>
    </location>
</feature>
<proteinExistence type="inferred from homology"/>
<dbReference type="Proteomes" id="UP000295543">
    <property type="component" value="Unassembled WGS sequence"/>
</dbReference>
<gene>
    <name evidence="4" type="ORF">E2F49_12800</name>
</gene>
<evidence type="ECO:0000313" key="5">
    <source>
        <dbReference type="Proteomes" id="UP000295543"/>
    </source>
</evidence>
<evidence type="ECO:0000256" key="1">
    <source>
        <dbReference type="ARBA" id="ARBA00006135"/>
    </source>
</evidence>
<sequence length="257" mass="28891">MNRSLSTPWTAVLLAFAWSAGPAPASAQTVETYAYQPDAIYQVRAGLGITTQIELSQHEDILDYSSGFSGGWEISRRDNVFYVKPRNVDVDTNLLVRTAAHAYIFELKVVATDWRSLDQARAAGVQYKIRFGYPADTRFAADAASAPETPAELSTAVDPGRHYHFRYDYTQHRRTPHWLVPSTVYDDRRFTYIRMGDRGRFPSGNFPAVFARDNEDGDEFVVNSTVEDDVIVVHGTYPFLVVRHGAHVVGLRRSAEP</sequence>
<evidence type="ECO:0000313" key="4">
    <source>
        <dbReference type="EMBL" id="TDK30067.1"/>
    </source>
</evidence>
<evidence type="ECO:0000256" key="3">
    <source>
        <dbReference type="SAM" id="SignalP"/>
    </source>
</evidence>
<organism evidence="4 5">
    <name type="scientific">Luteimonas terrae</name>
    <dbReference type="NCBI Taxonomy" id="1530191"/>
    <lineage>
        <taxon>Bacteria</taxon>
        <taxon>Pseudomonadati</taxon>
        <taxon>Pseudomonadota</taxon>
        <taxon>Gammaproteobacteria</taxon>
        <taxon>Lysobacterales</taxon>
        <taxon>Lysobacteraceae</taxon>
        <taxon>Luteimonas</taxon>
    </lineage>
</organism>